<dbReference type="EMBL" id="QSMZ01000068">
    <property type="protein sequence ID" value="KAA6448165.1"/>
    <property type="molecule type" value="Genomic_DNA"/>
</dbReference>
<dbReference type="AlphaFoldDB" id="A0A9W7UNF7"/>
<evidence type="ECO:0000313" key="2">
    <source>
        <dbReference type="Proteomes" id="UP000323321"/>
    </source>
</evidence>
<dbReference type="Proteomes" id="UP000323321">
    <property type="component" value="Unassembled WGS sequence"/>
</dbReference>
<dbReference type="RefSeq" id="WP_150159644.1">
    <property type="nucleotide sequence ID" value="NZ_QSMZ01000068.1"/>
</dbReference>
<proteinExistence type="predicted"/>
<evidence type="ECO:0000313" key="1">
    <source>
        <dbReference type="EMBL" id="KAA6448165.1"/>
    </source>
</evidence>
<sequence>MSYWKHDCGHHKKERHDCDDYKKDKYRYEEKNYDYYYKKYYVKKCYCRFEPYYPHHKKDCKNKYDNY</sequence>
<name>A0A9W7UNF7_BACCE</name>
<organism evidence="1 2">
    <name type="scientific">Bacillus cereus</name>
    <dbReference type="NCBI Taxonomy" id="1396"/>
    <lineage>
        <taxon>Bacteria</taxon>
        <taxon>Bacillati</taxon>
        <taxon>Bacillota</taxon>
        <taxon>Bacilli</taxon>
        <taxon>Bacillales</taxon>
        <taxon>Bacillaceae</taxon>
        <taxon>Bacillus</taxon>
        <taxon>Bacillus cereus group</taxon>
    </lineage>
</organism>
<comment type="caution">
    <text evidence="1">The sequence shown here is derived from an EMBL/GenBank/DDBJ whole genome shotgun (WGS) entry which is preliminary data.</text>
</comment>
<reference evidence="1 2" key="1">
    <citation type="submission" date="2018-08" db="EMBL/GenBank/DDBJ databases">
        <title>Bacillus phenotypic plasticity.</title>
        <authorList>
            <person name="Hurtado E."/>
        </authorList>
    </citation>
    <scope>NUCLEOTIDE SEQUENCE [LARGE SCALE GENOMIC DNA]</scope>
    <source>
        <strain evidence="1 2">111b</strain>
    </source>
</reference>
<accession>A0A9W7UNF7</accession>
<gene>
    <name evidence="1" type="ORF">DX932_32205</name>
</gene>
<protein>
    <submittedName>
        <fullName evidence="1">Uncharacterized protein</fullName>
    </submittedName>
</protein>